<dbReference type="InterPro" id="IPR019309">
    <property type="entry name" value="WASHC3"/>
</dbReference>
<dbReference type="Pfam" id="PF10152">
    <property type="entry name" value="CCDC53"/>
    <property type="match status" value="1"/>
</dbReference>
<reference evidence="1" key="1">
    <citation type="journal article" date="2020" name="Nature">
        <title>Giant virus diversity and host interactions through global metagenomics.</title>
        <authorList>
            <person name="Schulz F."/>
            <person name="Roux S."/>
            <person name="Paez-Espino D."/>
            <person name="Jungbluth S."/>
            <person name="Walsh D.A."/>
            <person name="Denef V.J."/>
            <person name="McMahon K.D."/>
            <person name="Konstantinidis K.T."/>
            <person name="Eloe-Fadrosh E.A."/>
            <person name="Kyrpides N.C."/>
            <person name="Woyke T."/>
        </authorList>
    </citation>
    <scope>NUCLEOTIDE SEQUENCE</scope>
    <source>
        <strain evidence="1">GVMAG-M-3300010354-11</strain>
    </source>
</reference>
<sequence>MSFKLFSDINDIDNSLIRVKKPYCLYRRHIFEIYYGEKNYQFLLQTPEIMMSYGYQKSNTNSISMDIVFRSGVFVKKINSIIDSVEQKLKRKYNDLFNDKQKFHVVFENKIRLKNHDASSITVFNENNSQIALENISRDDKISVILQIDKIIVYDKFYIAYLKLVQIKKMSCGITQCLFAKSIPPPPPLPPPPPPLPHLIKCDDECNELPEKYKKMLEMGVPLQAVKHKMTMDGVQPKPQTNTVKRTTHEKQTVVDKCIRAPSLDEIVGALKNLKNVKTNIA</sequence>
<dbReference type="GO" id="GO:0071203">
    <property type="term" value="C:WASH complex"/>
    <property type="evidence" value="ECO:0007669"/>
    <property type="project" value="InterPro"/>
</dbReference>
<proteinExistence type="predicted"/>
<evidence type="ECO:0000313" key="1">
    <source>
        <dbReference type="EMBL" id="QHS90497.1"/>
    </source>
</evidence>
<organism evidence="1">
    <name type="scientific">viral metagenome</name>
    <dbReference type="NCBI Taxonomy" id="1070528"/>
    <lineage>
        <taxon>unclassified sequences</taxon>
        <taxon>metagenomes</taxon>
        <taxon>organismal metagenomes</taxon>
    </lineage>
</organism>
<accession>A0A6C0BDY7</accession>
<protein>
    <submittedName>
        <fullName evidence="1">Uncharacterized protein</fullName>
    </submittedName>
</protein>
<dbReference type="EMBL" id="MN739140">
    <property type="protein sequence ID" value="QHS90497.1"/>
    <property type="molecule type" value="Genomic_DNA"/>
</dbReference>
<dbReference type="AlphaFoldDB" id="A0A6C0BDY7"/>
<name>A0A6C0BDY7_9ZZZZ</name>